<evidence type="ECO:0000259" key="1">
    <source>
        <dbReference type="Pfam" id="PF05375"/>
    </source>
</evidence>
<evidence type="ECO:0000313" key="2">
    <source>
        <dbReference type="Proteomes" id="UP001165740"/>
    </source>
</evidence>
<name>A0A9W2YQ04_BIOGL</name>
<sequence length="142" mass="15415">MARCFPIARSLSSLQKCFPTELGKMKAVIALVALVSLGCVVAQDLPTPATSCEHNGVTYAIGESVPYDSCNNCRCSPYGLICTMMLCPEDYGRCYVRGQWYESGTRVPAPDGCNTCLCYNGELTVCTLMGCLNTDEMPLNEK</sequence>
<feature type="domain" description="Pacifastin" evidence="1">
    <location>
        <begin position="111"/>
        <end position="136"/>
    </location>
</feature>
<proteinExistence type="predicted"/>
<keyword evidence="2" id="KW-1185">Reference proteome</keyword>
<dbReference type="SUPFAM" id="SSF57603">
    <property type="entry name" value="FnI-like domain"/>
    <property type="match status" value="2"/>
</dbReference>
<reference evidence="3" key="1">
    <citation type="submission" date="2025-08" db="UniProtKB">
        <authorList>
            <consortium name="RefSeq"/>
        </authorList>
    </citation>
    <scope>IDENTIFICATION</scope>
</reference>
<dbReference type="Pfam" id="PF05375">
    <property type="entry name" value="Pacifastin_I"/>
    <property type="match status" value="1"/>
</dbReference>
<dbReference type="OrthoDB" id="6041417at2759"/>
<dbReference type="Gene3D" id="2.10.70.10">
    <property type="entry name" value="Complement Module, domain 1"/>
    <property type="match status" value="1"/>
</dbReference>
<evidence type="ECO:0000313" key="3">
    <source>
        <dbReference type="RefSeq" id="XP_055864761.1"/>
    </source>
</evidence>
<accession>A0A9W2YQ04</accession>
<protein>
    <submittedName>
        <fullName evidence="3">von Willebrand factor C and EGF domain-containing protein-like isoform X1</fullName>
    </submittedName>
</protein>
<dbReference type="GeneID" id="129922478"/>
<dbReference type="InterPro" id="IPR008037">
    <property type="entry name" value="Pacifastin_dom"/>
</dbReference>
<organism evidence="2 3">
    <name type="scientific">Biomphalaria glabrata</name>
    <name type="common">Bloodfluke planorb</name>
    <name type="synonym">Freshwater snail</name>
    <dbReference type="NCBI Taxonomy" id="6526"/>
    <lineage>
        <taxon>Eukaryota</taxon>
        <taxon>Metazoa</taxon>
        <taxon>Spiralia</taxon>
        <taxon>Lophotrochozoa</taxon>
        <taxon>Mollusca</taxon>
        <taxon>Gastropoda</taxon>
        <taxon>Heterobranchia</taxon>
        <taxon>Euthyneura</taxon>
        <taxon>Panpulmonata</taxon>
        <taxon>Hygrophila</taxon>
        <taxon>Lymnaeoidea</taxon>
        <taxon>Planorbidae</taxon>
        <taxon>Biomphalaria</taxon>
    </lineage>
</organism>
<gene>
    <name evidence="3" type="primary">LOC129922478</name>
</gene>
<dbReference type="Proteomes" id="UP001165740">
    <property type="component" value="Chromosome 13"/>
</dbReference>
<dbReference type="GO" id="GO:0030414">
    <property type="term" value="F:peptidase inhibitor activity"/>
    <property type="evidence" value="ECO:0007669"/>
    <property type="project" value="InterPro"/>
</dbReference>
<dbReference type="AlphaFoldDB" id="A0A9W2YQ04"/>
<dbReference type="RefSeq" id="XP_055864761.1">
    <property type="nucleotide sequence ID" value="XM_056008786.1"/>
</dbReference>